<dbReference type="EMBL" id="JBHSMC010000001">
    <property type="protein sequence ID" value="MFC5463289.1"/>
    <property type="molecule type" value="Genomic_DNA"/>
</dbReference>
<dbReference type="Proteomes" id="UP001596147">
    <property type="component" value="Unassembled WGS sequence"/>
</dbReference>
<comment type="caution">
    <text evidence="1">The sequence shown here is derived from an EMBL/GenBank/DDBJ whole genome shotgun (WGS) entry which is preliminary data.</text>
</comment>
<reference evidence="2" key="1">
    <citation type="journal article" date="2019" name="Int. J. Syst. Evol. Microbiol.">
        <title>The Global Catalogue of Microorganisms (GCM) 10K type strain sequencing project: providing services to taxonomists for standard genome sequencing and annotation.</title>
        <authorList>
            <consortium name="The Broad Institute Genomics Platform"/>
            <consortium name="The Broad Institute Genome Sequencing Center for Infectious Disease"/>
            <person name="Wu L."/>
            <person name="Ma J."/>
        </authorList>
    </citation>
    <scope>NUCLEOTIDE SEQUENCE [LARGE SCALE GENOMIC DNA]</scope>
    <source>
        <strain evidence="2">CGMCC 1.12237</strain>
    </source>
</reference>
<gene>
    <name evidence="1" type="ORF">ACFPM4_00830</name>
</gene>
<dbReference type="Pfam" id="PF10673">
    <property type="entry name" value="DUF2487"/>
    <property type="match status" value="1"/>
</dbReference>
<organism evidence="1 2">
    <name type="scientific">Lederbergia graminis</name>
    <dbReference type="NCBI Taxonomy" id="735518"/>
    <lineage>
        <taxon>Bacteria</taxon>
        <taxon>Bacillati</taxon>
        <taxon>Bacillota</taxon>
        <taxon>Bacilli</taxon>
        <taxon>Bacillales</taxon>
        <taxon>Bacillaceae</taxon>
        <taxon>Lederbergia</taxon>
    </lineage>
</organism>
<evidence type="ECO:0000313" key="1">
    <source>
        <dbReference type="EMBL" id="MFC5463289.1"/>
    </source>
</evidence>
<dbReference type="InterPro" id="IPR019615">
    <property type="entry name" value="DUF2487"/>
</dbReference>
<protein>
    <submittedName>
        <fullName evidence="1">YpiF family protein</fullName>
    </submittedName>
</protein>
<proteinExistence type="predicted"/>
<dbReference type="RefSeq" id="WP_144919780.1">
    <property type="nucleotide sequence ID" value="NZ_JBHSMC010000001.1"/>
</dbReference>
<accession>A0ABW0LBY0</accession>
<keyword evidence="2" id="KW-1185">Reference proteome</keyword>
<sequence length="152" mass="17962">MNWTAKDVEVFLKEREYIDTAIIPLVPISFTESMRRVVEQGEFIDLLSLHLERQFKGRMLVIPPFTYMGEPDLKKVELQQWAQQAITSGFSHVFFLTSDKKWKQHEEELTGKVIYVPSIPIKDMDEHYKHSMMDKQLNNIMDDIIEGWQLSE</sequence>
<name>A0ABW0LBY0_9BACI</name>
<evidence type="ECO:0000313" key="2">
    <source>
        <dbReference type="Proteomes" id="UP001596147"/>
    </source>
</evidence>